<comment type="caution">
    <text evidence="1">The sequence shown here is derived from an EMBL/GenBank/DDBJ whole genome shotgun (WGS) entry which is preliminary data.</text>
</comment>
<gene>
    <name evidence="1" type="ORF">AZI87_04245</name>
</gene>
<accession>A0A162GLX1</accession>
<dbReference type="PROSITE" id="PS51257">
    <property type="entry name" value="PROKAR_LIPOPROTEIN"/>
    <property type="match status" value="1"/>
</dbReference>
<dbReference type="EMBL" id="LUKD01000001">
    <property type="protein sequence ID" value="KYG68465.1"/>
    <property type="molecule type" value="Genomic_DNA"/>
</dbReference>
<evidence type="ECO:0000313" key="2">
    <source>
        <dbReference type="Proteomes" id="UP000075799"/>
    </source>
</evidence>
<evidence type="ECO:0008006" key="3">
    <source>
        <dbReference type="Google" id="ProtNLM"/>
    </source>
</evidence>
<sequence length="202" mass="22086">MKHSFLFALTALFVTACGGGYNPDKDALQQAQKIGDQAYFEISPGVGLMADTVSSVSSGANFEVSFTLEEGGRFRVSTFADSQLKNGIDFVFTRQGTKLFVFSSAQGQTQEWSSLFNSVDATGVLTFTIDVHNNEHPSHILLWKGSKNASMDHRNTLYNSAEDSLDLNYDNSPGNGFGRNWGFKLEKAQLLKAVLSAPQESH</sequence>
<dbReference type="RefSeq" id="WP_063205159.1">
    <property type="nucleotide sequence ID" value="NZ_LUKD01000001.1"/>
</dbReference>
<name>A0A162GLX1_BDEBC</name>
<dbReference type="Proteomes" id="UP000075799">
    <property type="component" value="Unassembled WGS sequence"/>
</dbReference>
<dbReference type="OrthoDB" id="5292351at2"/>
<organism evidence="1 2">
    <name type="scientific">Bdellovibrio bacteriovorus</name>
    <dbReference type="NCBI Taxonomy" id="959"/>
    <lineage>
        <taxon>Bacteria</taxon>
        <taxon>Pseudomonadati</taxon>
        <taxon>Bdellovibrionota</taxon>
        <taxon>Bdellovibrionia</taxon>
        <taxon>Bdellovibrionales</taxon>
        <taxon>Pseudobdellovibrionaceae</taxon>
        <taxon>Bdellovibrio</taxon>
    </lineage>
</organism>
<protein>
    <recommendedName>
        <fullName evidence="3">Lipoprotein</fullName>
    </recommendedName>
</protein>
<proteinExistence type="predicted"/>
<reference evidence="1 2" key="1">
    <citation type="submission" date="2016-03" db="EMBL/GenBank/DDBJ databases">
        <authorList>
            <person name="Ploux O."/>
        </authorList>
    </citation>
    <scope>NUCLEOTIDE SEQUENCE [LARGE SCALE GENOMIC DNA]</scope>
    <source>
        <strain evidence="1 2">EC13</strain>
    </source>
</reference>
<evidence type="ECO:0000313" key="1">
    <source>
        <dbReference type="EMBL" id="KYG68465.1"/>
    </source>
</evidence>
<dbReference type="AlphaFoldDB" id="A0A162GLX1"/>